<protein>
    <submittedName>
        <fullName evidence="1">Uncharacterized protein</fullName>
    </submittedName>
</protein>
<gene>
    <name evidence="1" type="ORF">NTG6680_1658</name>
</gene>
<dbReference type="EMBL" id="OU912926">
    <property type="protein sequence ID" value="CAG9932911.1"/>
    <property type="molecule type" value="Genomic_DNA"/>
</dbReference>
<accession>A0ABN8AJK7</accession>
<evidence type="ECO:0000313" key="1">
    <source>
        <dbReference type="EMBL" id="CAG9932911.1"/>
    </source>
</evidence>
<name>A0ABN8AJK7_9PROT</name>
<dbReference type="Proteomes" id="UP000839052">
    <property type="component" value="Chromosome"/>
</dbReference>
<keyword evidence="2" id="KW-1185">Reference proteome</keyword>
<proteinExistence type="predicted"/>
<reference evidence="1 2" key="1">
    <citation type="submission" date="2021-10" db="EMBL/GenBank/DDBJ databases">
        <authorList>
            <person name="Koch H."/>
        </authorList>
    </citation>
    <scope>NUCLEOTIDE SEQUENCE [LARGE SCALE GENOMIC DNA]</scope>
    <source>
        <strain evidence="1">6680</strain>
    </source>
</reference>
<organism evidence="1 2">
    <name type="scientific">Candidatus Nitrotoga arctica</name>
    <dbReference type="NCBI Taxonomy" id="453162"/>
    <lineage>
        <taxon>Bacteria</taxon>
        <taxon>Pseudomonadati</taxon>
        <taxon>Pseudomonadota</taxon>
        <taxon>Betaproteobacteria</taxon>
        <taxon>Nitrosomonadales</taxon>
        <taxon>Gallionellaceae</taxon>
        <taxon>Candidatus Nitrotoga</taxon>
    </lineage>
</organism>
<evidence type="ECO:0000313" key="2">
    <source>
        <dbReference type="Proteomes" id="UP000839052"/>
    </source>
</evidence>
<sequence length="65" mass="7510">MVERQRALTISWTAFQDCHDMKSSLNPSQRRFDSTASATRSKTLHSARLHLAFILMDRIVDIIFS</sequence>